<evidence type="ECO:0000313" key="2">
    <source>
        <dbReference type="EMBL" id="SVA98480.1"/>
    </source>
</evidence>
<organism evidence="2">
    <name type="scientific">marine metagenome</name>
    <dbReference type="NCBI Taxonomy" id="408172"/>
    <lineage>
        <taxon>unclassified sequences</taxon>
        <taxon>metagenomes</taxon>
        <taxon>ecological metagenomes</taxon>
    </lineage>
</organism>
<dbReference type="Pfam" id="PF12225">
    <property type="entry name" value="DUF5981"/>
    <property type="match status" value="1"/>
</dbReference>
<reference evidence="2" key="1">
    <citation type="submission" date="2018-05" db="EMBL/GenBank/DDBJ databases">
        <authorList>
            <person name="Lanie J.A."/>
            <person name="Ng W.-L."/>
            <person name="Kazmierczak K.M."/>
            <person name="Andrzejewski T.M."/>
            <person name="Davidsen T.M."/>
            <person name="Wayne K.J."/>
            <person name="Tettelin H."/>
            <person name="Glass J.I."/>
            <person name="Rusch D."/>
            <person name="Podicherti R."/>
            <person name="Tsui H.-C.T."/>
            <person name="Winkler M.E."/>
        </authorList>
    </citation>
    <scope>NUCLEOTIDE SEQUENCE</scope>
</reference>
<gene>
    <name evidence="2" type="ORF">METZ01_LOCUS151334</name>
</gene>
<feature type="domain" description="Methylene-tetrahydrofolate reductase C-terminal-like" evidence="1">
    <location>
        <begin position="32"/>
        <end position="121"/>
    </location>
</feature>
<sequence>MNKTSTLEAFYIKLGSILRFVIIKSGGNRIVDFFFVKSEILLKKPLFNCKMCGHCILHFTGMVCPMGCPKEIRNGPCGGVRHDGSCEIYPEMKCVWVNAWENSKHMQVFSESIHQIQPPLDRRLKDSSAWINEFK</sequence>
<dbReference type="EMBL" id="UINC01024576">
    <property type="protein sequence ID" value="SVA98480.1"/>
    <property type="molecule type" value="Genomic_DNA"/>
</dbReference>
<proteinExistence type="predicted"/>
<evidence type="ECO:0000259" key="1">
    <source>
        <dbReference type="Pfam" id="PF12225"/>
    </source>
</evidence>
<dbReference type="AlphaFoldDB" id="A0A382AAC9"/>
<dbReference type="InterPro" id="IPR022026">
    <property type="entry name" value="DUF5981"/>
</dbReference>
<accession>A0A382AAC9</accession>
<name>A0A382AAC9_9ZZZZ</name>
<protein>
    <recommendedName>
        <fullName evidence="1">Methylene-tetrahydrofolate reductase C-terminal-like domain-containing protein</fullName>
    </recommendedName>
</protein>